<keyword evidence="2" id="KW-1185">Reference proteome</keyword>
<dbReference type="AlphaFoldDB" id="A0A9P5S7T5"/>
<dbReference type="EMBL" id="JAAAUY010002725">
    <property type="protein sequence ID" value="KAF9310173.1"/>
    <property type="molecule type" value="Genomic_DNA"/>
</dbReference>
<dbReference type="Gene3D" id="3.50.30.30">
    <property type="match status" value="1"/>
</dbReference>
<evidence type="ECO:0000313" key="1">
    <source>
        <dbReference type="EMBL" id="KAF9310173.1"/>
    </source>
</evidence>
<dbReference type="GO" id="GO:0006508">
    <property type="term" value="P:proteolysis"/>
    <property type="evidence" value="ECO:0007669"/>
    <property type="project" value="InterPro"/>
</dbReference>
<reference evidence="1" key="1">
    <citation type="journal article" date="2020" name="Fungal Divers.">
        <title>Resolving the Mortierellaceae phylogeny through synthesis of multi-gene phylogenetics and phylogenomics.</title>
        <authorList>
            <person name="Vandepol N."/>
            <person name="Liber J."/>
            <person name="Desiro A."/>
            <person name="Na H."/>
            <person name="Kennedy M."/>
            <person name="Barry K."/>
            <person name="Grigoriev I.V."/>
            <person name="Miller A.N."/>
            <person name="O'Donnell K."/>
            <person name="Stajich J.E."/>
            <person name="Bonito G."/>
        </authorList>
    </citation>
    <scope>NUCLEOTIDE SEQUENCE</scope>
    <source>
        <strain evidence="1">NVP1</strain>
    </source>
</reference>
<dbReference type="GO" id="GO:0004252">
    <property type="term" value="F:serine-type endopeptidase activity"/>
    <property type="evidence" value="ECO:0007669"/>
    <property type="project" value="InterPro"/>
</dbReference>
<dbReference type="Proteomes" id="UP000696485">
    <property type="component" value="Unassembled WGS sequence"/>
</dbReference>
<dbReference type="Gene3D" id="3.40.50.200">
    <property type="entry name" value="Peptidase S8/S53 domain"/>
    <property type="match status" value="1"/>
</dbReference>
<dbReference type="InterPro" id="IPR036852">
    <property type="entry name" value="Peptidase_S8/S53_dom_sf"/>
</dbReference>
<gene>
    <name evidence="1" type="ORF">BG006_004903</name>
</gene>
<protein>
    <submittedName>
        <fullName evidence="1">Uncharacterized protein</fullName>
    </submittedName>
</protein>
<name>A0A9P5S7T5_9FUNG</name>
<sequence>MSAYYKYFKYVGKEPPYLPLVNWNKAVNLPSSTTMFPLVEQDGSLQDRCDAASYPAAVKNKVVLVISDFNCCSSHTHRGITLAAGAIGMLIQSLPYGFTGLMGTADFSMASIGYMDTEDLKAKYKKDPANRFSWPLGKKNFKVKGGSIPSSFSSWGLNGELCIKHDISAPGGNIYSTFPVYMGSYAIQPGTLMAALYTT</sequence>
<comment type="caution">
    <text evidence="1">The sequence shown here is derived from an EMBL/GenBank/DDBJ whole genome shotgun (WGS) entry which is preliminary data.</text>
</comment>
<dbReference type="SUPFAM" id="SSF52743">
    <property type="entry name" value="Subtilisin-like"/>
    <property type="match status" value="1"/>
</dbReference>
<accession>A0A9P5S7T5</accession>
<evidence type="ECO:0000313" key="2">
    <source>
        <dbReference type="Proteomes" id="UP000696485"/>
    </source>
</evidence>
<organism evidence="1 2">
    <name type="scientific">Podila minutissima</name>
    <dbReference type="NCBI Taxonomy" id="64525"/>
    <lineage>
        <taxon>Eukaryota</taxon>
        <taxon>Fungi</taxon>
        <taxon>Fungi incertae sedis</taxon>
        <taxon>Mucoromycota</taxon>
        <taxon>Mortierellomycotina</taxon>
        <taxon>Mortierellomycetes</taxon>
        <taxon>Mortierellales</taxon>
        <taxon>Mortierellaceae</taxon>
        <taxon>Podila</taxon>
    </lineage>
</organism>
<proteinExistence type="predicted"/>